<protein>
    <submittedName>
        <fullName evidence="1">Uncharacterized protein</fullName>
    </submittedName>
</protein>
<name>A0ACB7Z2P2_9ERIC</name>
<accession>A0ACB7Z2P2</accession>
<dbReference type="EMBL" id="CM037154">
    <property type="protein sequence ID" value="KAH7859866.1"/>
    <property type="molecule type" value="Genomic_DNA"/>
</dbReference>
<evidence type="ECO:0000313" key="2">
    <source>
        <dbReference type="Proteomes" id="UP000828048"/>
    </source>
</evidence>
<reference evidence="1 2" key="1">
    <citation type="journal article" date="2021" name="Hortic Res">
        <title>High-quality reference genome and annotation aids understanding of berry development for evergreen blueberry (Vaccinium darrowii).</title>
        <authorList>
            <person name="Yu J."/>
            <person name="Hulse-Kemp A.M."/>
            <person name="Babiker E."/>
            <person name="Staton M."/>
        </authorList>
    </citation>
    <scope>NUCLEOTIDE SEQUENCE [LARGE SCALE GENOMIC DNA]</scope>
    <source>
        <strain evidence="2">cv. NJ 8807/NJ 8810</strain>
        <tissue evidence="1">Young leaf</tissue>
    </source>
</reference>
<comment type="caution">
    <text evidence="1">The sequence shown here is derived from an EMBL/GenBank/DDBJ whole genome shotgun (WGS) entry which is preliminary data.</text>
</comment>
<sequence length="450" mass="51692">MGGNCPSQSTISMFHEMISDCGLVDLEFKGPKFTWRNNRSGEEFIMERIDLAFANSKWRVMYDRAMVFVELAVGSDHNPLVLNTDVPLNKVGQPFKFESFWVTEVGCNEVIVDSWSRQQDGSLMFTVCKKLKVCKEMLKDWSRRTFGELRFRIDSAKEQLSVIQQRMEVGVSKDLLMEEKRILQVLEDLWQKDAMYWHQRSRVKWLQQGDRNSRFFHLSTIQRRQRNQIVRIKNDQGIWQDNPKDIAGVVKRYFQELYSMPPTRDLDAVIDLIDPSISAECNMYLTRSISKEEVQQAVFRLGTLKAPGSDGFPGLFYQSYWDTSNNVWGLAVGAQDVENGIFRAIELPSCTTNTRPQLEDGNFLKSKKLKEGRGEHGSGSESGENSLSGLILNTQFRCNLTSHGMKRIEEDDMAILLPSVRRPTTGINSSRNRDLLAVTAYMTSSTMRQR</sequence>
<keyword evidence="2" id="KW-1185">Reference proteome</keyword>
<dbReference type="Proteomes" id="UP000828048">
    <property type="component" value="Chromosome 4"/>
</dbReference>
<organism evidence="1 2">
    <name type="scientific">Vaccinium darrowii</name>
    <dbReference type="NCBI Taxonomy" id="229202"/>
    <lineage>
        <taxon>Eukaryota</taxon>
        <taxon>Viridiplantae</taxon>
        <taxon>Streptophyta</taxon>
        <taxon>Embryophyta</taxon>
        <taxon>Tracheophyta</taxon>
        <taxon>Spermatophyta</taxon>
        <taxon>Magnoliopsida</taxon>
        <taxon>eudicotyledons</taxon>
        <taxon>Gunneridae</taxon>
        <taxon>Pentapetalae</taxon>
        <taxon>asterids</taxon>
        <taxon>Ericales</taxon>
        <taxon>Ericaceae</taxon>
        <taxon>Vaccinioideae</taxon>
        <taxon>Vaccinieae</taxon>
        <taxon>Vaccinium</taxon>
    </lineage>
</organism>
<evidence type="ECO:0000313" key="1">
    <source>
        <dbReference type="EMBL" id="KAH7859866.1"/>
    </source>
</evidence>
<gene>
    <name evidence="1" type="ORF">Vadar_006435</name>
</gene>
<proteinExistence type="predicted"/>